<feature type="transmembrane region" description="Helical" evidence="2">
    <location>
        <begin position="71"/>
        <end position="90"/>
    </location>
</feature>
<keyword evidence="2" id="KW-0812">Transmembrane</keyword>
<proteinExistence type="predicted"/>
<evidence type="ECO:0000256" key="1">
    <source>
        <dbReference type="SAM" id="MobiDB-lite"/>
    </source>
</evidence>
<dbReference type="AlphaFoldDB" id="A0A5N6GI86"/>
<evidence type="ECO:0000313" key="3">
    <source>
        <dbReference type="EMBL" id="KAB8240193.1"/>
    </source>
</evidence>
<evidence type="ECO:0000256" key="2">
    <source>
        <dbReference type="SAM" id="Phobius"/>
    </source>
</evidence>
<sequence>MTQLYSRHRNSSPLNPSQLTNSSSPTSHHLTSVPSIHPIPSYLESTPDKDRHFNPKHLLYLHLRCFPHASLCLPVGLTFIGMYSFFLFSVNTN</sequence>
<dbReference type="EMBL" id="ML734768">
    <property type="protein sequence ID" value="KAB8240193.1"/>
    <property type="molecule type" value="Genomic_DNA"/>
</dbReference>
<protein>
    <submittedName>
        <fullName evidence="3">Uncharacterized protein</fullName>
    </submittedName>
</protein>
<feature type="compositionally biased region" description="Polar residues" evidence="1">
    <location>
        <begin position="11"/>
        <end position="33"/>
    </location>
</feature>
<feature type="compositionally biased region" description="Basic residues" evidence="1">
    <location>
        <begin position="1"/>
        <end position="10"/>
    </location>
</feature>
<gene>
    <name evidence="3" type="ORF">BDV35DRAFT_139501</name>
</gene>
<dbReference type="Proteomes" id="UP000325434">
    <property type="component" value="Unassembled WGS sequence"/>
</dbReference>
<accession>A0A5N6GI86</accession>
<name>A0A5N6GI86_ASPFL</name>
<keyword evidence="2" id="KW-0472">Membrane</keyword>
<keyword evidence="2" id="KW-1133">Transmembrane helix</keyword>
<reference evidence="3" key="1">
    <citation type="submission" date="2019-04" db="EMBL/GenBank/DDBJ databases">
        <title>Friends and foes A comparative genomics study of 23 Aspergillus species from section Flavi.</title>
        <authorList>
            <consortium name="DOE Joint Genome Institute"/>
            <person name="Kjaerbolling I."/>
            <person name="Vesth T."/>
            <person name="Frisvad J.C."/>
            <person name="Nybo J.L."/>
            <person name="Theobald S."/>
            <person name="Kildgaard S."/>
            <person name="Isbrandt T."/>
            <person name="Kuo A."/>
            <person name="Sato A."/>
            <person name="Lyhne E.K."/>
            <person name="Kogle M.E."/>
            <person name="Wiebenga A."/>
            <person name="Kun R.S."/>
            <person name="Lubbers R.J."/>
            <person name="Makela M.R."/>
            <person name="Barry K."/>
            <person name="Chovatia M."/>
            <person name="Clum A."/>
            <person name="Daum C."/>
            <person name="Haridas S."/>
            <person name="He G."/>
            <person name="LaButti K."/>
            <person name="Lipzen A."/>
            <person name="Mondo S."/>
            <person name="Riley R."/>
            <person name="Salamov A."/>
            <person name="Simmons B.A."/>
            <person name="Magnuson J.K."/>
            <person name="Henrissat B."/>
            <person name="Mortensen U.H."/>
            <person name="Larsen T.O."/>
            <person name="Devries R.P."/>
            <person name="Grigoriev I.V."/>
            <person name="Machida M."/>
            <person name="Baker S.E."/>
            <person name="Andersen M.R."/>
        </authorList>
    </citation>
    <scope>NUCLEOTIDE SEQUENCE [LARGE SCALE GENOMIC DNA]</scope>
    <source>
        <strain evidence="3">CBS 121.62</strain>
    </source>
</reference>
<feature type="region of interest" description="Disordered" evidence="1">
    <location>
        <begin position="1"/>
        <end position="33"/>
    </location>
</feature>
<organism evidence="3">
    <name type="scientific">Aspergillus flavus</name>
    <dbReference type="NCBI Taxonomy" id="5059"/>
    <lineage>
        <taxon>Eukaryota</taxon>
        <taxon>Fungi</taxon>
        <taxon>Dikarya</taxon>
        <taxon>Ascomycota</taxon>
        <taxon>Pezizomycotina</taxon>
        <taxon>Eurotiomycetes</taxon>
        <taxon>Eurotiomycetidae</taxon>
        <taxon>Eurotiales</taxon>
        <taxon>Aspergillaceae</taxon>
        <taxon>Aspergillus</taxon>
        <taxon>Aspergillus subgen. Circumdati</taxon>
    </lineage>
</organism>